<dbReference type="EMBL" id="AZEZ01000032">
    <property type="protein sequence ID" value="KRL44779.1"/>
    <property type="molecule type" value="Genomic_DNA"/>
</dbReference>
<protein>
    <recommendedName>
        <fullName evidence="3">Thymidylate synthase</fullName>
    </recommendedName>
</protein>
<dbReference type="Pfam" id="PF13376">
    <property type="entry name" value="OmdA"/>
    <property type="match status" value="1"/>
</dbReference>
<organism evidence="1 2">
    <name type="scientific">Companilactobacillus mindensis DSM 14500</name>
    <dbReference type="NCBI Taxonomy" id="1423770"/>
    <lineage>
        <taxon>Bacteria</taxon>
        <taxon>Bacillati</taxon>
        <taxon>Bacillota</taxon>
        <taxon>Bacilli</taxon>
        <taxon>Lactobacillales</taxon>
        <taxon>Lactobacillaceae</taxon>
        <taxon>Companilactobacillus</taxon>
    </lineage>
</organism>
<evidence type="ECO:0008006" key="3">
    <source>
        <dbReference type="Google" id="ProtNLM"/>
    </source>
</evidence>
<keyword evidence="2" id="KW-1185">Reference proteome</keyword>
<sequence>MEVKNLLKINDIQEFRDWLTKNSRRENECWIFVKKGKNKPSDSIWYLDAVEQALCFGWIDTMHKNIDGVNMQRFTPRTKNSSWSELNKERCRRLEKLGQMTEAGRVVLPNLTTNNFQIDNDIAKRFNENSQAWDNFKSFPELYQRVRIDSIQRDKSKDREVFEKRLNKLITNSERNKMFGDWNDYGRLLDY</sequence>
<dbReference type="RefSeq" id="WP_057887609.1">
    <property type="nucleotide sequence ID" value="NZ_AZEZ01000032.1"/>
</dbReference>
<dbReference type="PATRIC" id="fig|1423770.3.peg.2028"/>
<dbReference type="Proteomes" id="UP000050872">
    <property type="component" value="Unassembled WGS sequence"/>
</dbReference>
<evidence type="ECO:0000313" key="1">
    <source>
        <dbReference type="EMBL" id="KRL44779.1"/>
    </source>
</evidence>
<reference evidence="1 2" key="1">
    <citation type="journal article" date="2015" name="Genome Announc.">
        <title>Expanding the biotechnology potential of lactobacilli through comparative genomics of 213 strains and associated genera.</title>
        <authorList>
            <person name="Sun Z."/>
            <person name="Harris H.M."/>
            <person name="McCann A."/>
            <person name="Guo C."/>
            <person name="Argimon S."/>
            <person name="Zhang W."/>
            <person name="Yang X."/>
            <person name="Jeffery I.B."/>
            <person name="Cooney J.C."/>
            <person name="Kagawa T.F."/>
            <person name="Liu W."/>
            <person name="Song Y."/>
            <person name="Salvetti E."/>
            <person name="Wrobel A."/>
            <person name="Rasinkangas P."/>
            <person name="Parkhill J."/>
            <person name="Rea M.C."/>
            <person name="O'Sullivan O."/>
            <person name="Ritari J."/>
            <person name="Douillard F.P."/>
            <person name="Paul Ross R."/>
            <person name="Yang R."/>
            <person name="Briner A.E."/>
            <person name="Felis G.E."/>
            <person name="de Vos W.M."/>
            <person name="Barrangou R."/>
            <person name="Klaenhammer T.R."/>
            <person name="Caufield P.W."/>
            <person name="Cui Y."/>
            <person name="Zhang H."/>
            <person name="O'Toole P.W."/>
        </authorList>
    </citation>
    <scope>NUCLEOTIDE SEQUENCE [LARGE SCALE GENOMIC DNA]</scope>
    <source>
        <strain evidence="1 2">DSM 14500</strain>
    </source>
</reference>
<evidence type="ECO:0000313" key="2">
    <source>
        <dbReference type="Proteomes" id="UP000050872"/>
    </source>
</evidence>
<proteinExistence type="predicted"/>
<gene>
    <name evidence="1" type="ORF">FD29_GL001975</name>
</gene>
<dbReference type="AlphaFoldDB" id="A0A0R1QU07"/>
<comment type="caution">
    <text evidence="1">The sequence shown here is derived from an EMBL/GenBank/DDBJ whole genome shotgun (WGS) entry which is preliminary data.</text>
</comment>
<accession>A0A0R1QU07</accession>
<dbReference type="STRING" id="1423770.FD29_GL001975"/>
<name>A0A0R1QU07_9LACO</name>
<dbReference type="OrthoDB" id="9796999at2"/>